<keyword evidence="5" id="KW-1185">Reference proteome</keyword>
<dbReference type="Pfam" id="PF15295">
    <property type="entry name" value="CCDC50_N"/>
    <property type="match status" value="1"/>
</dbReference>
<evidence type="ECO:0000313" key="5">
    <source>
        <dbReference type="Proteomes" id="UP001205998"/>
    </source>
</evidence>
<dbReference type="PANTHER" id="PTHR22115:SF1">
    <property type="entry name" value="COILED-COIL DOMAIN-CONTAINING PROTEIN 50"/>
    <property type="match status" value="1"/>
</dbReference>
<evidence type="ECO:0000259" key="3">
    <source>
        <dbReference type="Pfam" id="PF15295"/>
    </source>
</evidence>
<feature type="compositionally biased region" description="Basic and acidic residues" evidence="2">
    <location>
        <begin position="201"/>
        <end position="237"/>
    </location>
</feature>
<accession>A0AAD5FM20</accession>
<dbReference type="PANTHER" id="PTHR22115">
    <property type="entry name" value="C3ORF6 PROTEIN-RELATED"/>
    <property type="match status" value="1"/>
</dbReference>
<comment type="caution">
    <text evidence="4">The sequence shown here is derived from an EMBL/GenBank/DDBJ whole genome shotgun (WGS) entry which is preliminary data.</text>
</comment>
<name>A0AAD5FM20_SILAS</name>
<dbReference type="InterPro" id="IPR029311">
    <property type="entry name" value="CCDC50_N"/>
</dbReference>
<sequence length="581" mass="69134">MEDLSIDQKKLPGVKEVCRDFAVLEDHCLAHNLQEQEIESHLASNIHKSRLVQQDLRVAKRLQEEEDQRAKAKSQKKHQDLERIDSEIAQEIQEQLAWQAEKQKQQEAKDEAIARKLQEREMKEERRRQKQLEAKLEEQYYEDKGGRLPSDPCVESTVSDLPVPGRERYRELSQGRSPDHRRLDTQNRPAEHFPYQGDPSRVSELHKSEQSRGRNEGKARRQAPEHHHAEVRTKYPEEYMTGRNRYAETEPRHNQHAATTTKERAHRDDPPDRDRTRRKEQDNERERRGKGDKAQYREKNRDQSRDRLRHKDVDMGEHGYKHKSLDLDLDIDQRGRKERVREEERLWSRDRDSRGREVDSPSSSKRCSEESEENAEYTSRQRHHSNDEVFEEPNSRSHSKGQTPRCRGRGVQEEYGLKEAMHGLSQIDLRAQELRDMEVARKIQEEEIMASKLDKRAAQVAKDEEIARRFMEEEEREYKKSREKERQQRRAEGDFRPTEEEMARPRPREEHDYQKARNPKPSRPPPPHIHNYVNVDPSYEYTDNYSPRPPSRPEAAYKGLYTKNYLDHDGVIIRTKRSRQC</sequence>
<organism evidence="4 5">
    <name type="scientific">Silurus asotus</name>
    <name type="common">Amur catfish</name>
    <name type="synonym">Parasilurus asotus</name>
    <dbReference type="NCBI Taxonomy" id="30991"/>
    <lineage>
        <taxon>Eukaryota</taxon>
        <taxon>Metazoa</taxon>
        <taxon>Chordata</taxon>
        <taxon>Craniata</taxon>
        <taxon>Vertebrata</taxon>
        <taxon>Euteleostomi</taxon>
        <taxon>Actinopterygii</taxon>
        <taxon>Neopterygii</taxon>
        <taxon>Teleostei</taxon>
        <taxon>Ostariophysi</taxon>
        <taxon>Siluriformes</taxon>
        <taxon>Siluridae</taxon>
        <taxon>Silurus</taxon>
    </lineage>
</organism>
<feature type="domain" description="Coiled-coil" evidence="3">
    <location>
        <begin position="5"/>
        <end position="129"/>
    </location>
</feature>
<gene>
    <name evidence="4" type="ORF">C0J50_19701</name>
</gene>
<dbReference type="GO" id="GO:0005737">
    <property type="term" value="C:cytoplasm"/>
    <property type="evidence" value="ECO:0007669"/>
    <property type="project" value="TreeGrafter"/>
</dbReference>
<feature type="region of interest" description="Disordered" evidence="2">
    <location>
        <begin position="136"/>
        <end position="412"/>
    </location>
</feature>
<dbReference type="Proteomes" id="UP001205998">
    <property type="component" value="Unassembled WGS sequence"/>
</dbReference>
<feature type="region of interest" description="Disordered" evidence="2">
    <location>
        <begin position="63"/>
        <end position="86"/>
    </location>
</feature>
<feature type="region of interest" description="Disordered" evidence="2">
    <location>
        <begin position="471"/>
        <end position="554"/>
    </location>
</feature>
<evidence type="ECO:0000256" key="1">
    <source>
        <dbReference type="ARBA" id="ARBA00023054"/>
    </source>
</evidence>
<feature type="compositionally biased region" description="Basic and acidic residues" evidence="2">
    <location>
        <begin position="77"/>
        <end position="86"/>
    </location>
</feature>
<dbReference type="InterPro" id="IPR039303">
    <property type="entry name" value="CCDC50"/>
</dbReference>
<reference evidence="4" key="1">
    <citation type="submission" date="2018-07" db="EMBL/GenBank/DDBJ databases">
        <title>Comparative genomics of catfishes provides insights into carnivory and benthic adaptation.</title>
        <authorList>
            <person name="Zhang Y."/>
            <person name="Wang D."/>
            <person name="Peng Z."/>
            <person name="Zheng S."/>
            <person name="Shao F."/>
            <person name="Tao W."/>
        </authorList>
    </citation>
    <scope>NUCLEOTIDE SEQUENCE</scope>
    <source>
        <strain evidence="4">Chongqing</strain>
    </source>
</reference>
<proteinExistence type="predicted"/>
<feature type="compositionally biased region" description="Basic and acidic residues" evidence="2">
    <location>
        <begin position="471"/>
        <end position="515"/>
    </location>
</feature>
<dbReference type="GO" id="GO:0031625">
    <property type="term" value="F:ubiquitin protein ligase binding"/>
    <property type="evidence" value="ECO:0007669"/>
    <property type="project" value="TreeGrafter"/>
</dbReference>
<feature type="compositionally biased region" description="Basic and acidic residues" evidence="2">
    <location>
        <begin position="165"/>
        <end position="191"/>
    </location>
</feature>
<dbReference type="AlphaFoldDB" id="A0AAD5FM20"/>
<feature type="compositionally biased region" description="Basic and acidic residues" evidence="2">
    <location>
        <begin position="136"/>
        <end position="146"/>
    </location>
</feature>
<keyword evidence="1" id="KW-0175">Coiled coil</keyword>
<feature type="compositionally biased region" description="Basic and acidic residues" evidence="2">
    <location>
        <begin position="261"/>
        <end position="359"/>
    </location>
</feature>
<protein>
    <submittedName>
        <fullName evidence="4">Coiled-coil domain-containing protein 50 isoform X1</fullName>
    </submittedName>
</protein>
<dbReference type="EMBL" id="MU551643">
    <property type="protein sequence ID" value="KAI5620714.1"/>
    <property type="molecule type" value="Genomic_DNA"/>
</dbReference>
<evidence type="ECO:0000313" key="4">
    <source>
        <dbReference type="EMBL" id="KAI5620714.1"/>
    </source>
</evidence>
<evidence type="ECO:0000256" key="2">
    <source>
        <dbReference type="SAM" id="MobiDB-lite"/>
    </source>
</evidence>